<evidence type="ECO:0000313" key="1">
    <source>
        <dbReference type="EMBL" id="SJK99153.1"/>
    </source>
</evidence>
<proteinExistence type="predicted"/>
<name>A0A284QRW8_ARMOS</name>
<dbReference type="Proteomes" id="UP000219338">
    <property type="component" value="Unassembled WGS sequence"/>
</dbReference>
<organism evidence="1 2">
    <name type="scientific">Armillaria ostoyae</name>
    <name type="common">Armillaria root rot fungus</name>
    <dbReference type="NCBI Taxonomy" id="47428"/>
    <lineage>
        <taxon>Eukaryota</taxon>
        <taxon>Fungi</taxon>
        <taxon>Dikarya</taxon>
        <taxon>Basidiomycota</taxon>
        <taxon>Agaricomycotina</taxon>
        <taxon>Agaricomycetes</taxon>
        <taxon>Agaricomycetidae</taxon>
        <taxon>Agaricales</taxon>
        <taxon>Marasmiineae</taxon>
        <taxon>Physalacriaceae</taxon>
        <taxon>Armillaria</taxon>
    </lineage>
</organism>
<reference evidence="2" key="1">
    <citation type="journal article" date="2017" name="Nat. Ecol. Evol.">
        <title>Genome expansion and lineage-specific genetic innovations in the forest pathogenic fungi Armillaria.</title>
        <authorList>
            <person name="Sipos G."/>
            <person name="Prasanna A.N."/>
            <person name="Walter M.C."/>
            <person name="O'Connor E."/>
            <person name="Balint B."/>
            <person name="Krizsan K."/>
            <person name="Kiss B."/>
            <person name="Hess J."/>
            <person name="Varga T."/>
            <person name="Slot J."/>
            <person name="Riley R."/>
            <person name="Boka B."/>
            <person name="Rigling D."/>
            <person name="Barry K."/>
            <person name="Lee J."/>
            <person name="Mihaltcheva S."/>
            <person name="LaButti K."/>
            <person name="Lipzen A."/>
            <person name="Waldron R."/>
            <person name="Moloney N.M."/>
            <person name="Sperisen C."/>
            <person name="Kredics L."/>
            <person name="Vagvoelgyi C."/>
            <person name="Patrignani A."/>
            <person name="Fitzpatrick D."/>
            <person name="Nagy I."/>
            <person name="Doyle S."/>
            <person name="Anderson J.B."/>
            <person name="Grigoriev I.V."/>
            <person name="Gueldener U."/>
            <person name="Muensterkoetter M."/>
            <person name="Nagy L.G."/>
        </authorList>
    </citation>
    <scope>NUCLEOTIDE SEQUENCE [LARGE SCALE GENOMIC DNA]</scope>
    <source>
        <strain evidence="2">C18/9</strain>
    </source>
</reference>
<dbReference type="EMBL" id="FUEG01000001">
    <property type="protein sequence ID" value="SJK99153.1"/>
    <property type="molecule type" value="Genomic_DNA"/>
</dbReference>
<sequence>MDDDTNARSRTQIALYRLGEIISLPHNLTHTDTAKWQDMSTQEVGTKLTAQNIE</sequence>
<evidence type="ECO:0000313" key="2">
    <source>
        <dbReference type="Proteomes" id="UP000219338"/>
    </source>
</evidence>
<gene>
    <name evidence="1" type="ORF">ARMOST_02440</name>
</gene>
<dbReference type="AlphaFoldDB" id="A0A284QRW8"/>
<accession>A0A284QRW8</accession>
<keyword evidence="2" id="KW-1185">Reference proteome</keyword>
<protein>
    <submittedName>
        <fullName evidence="1">Uncharacterized protein</fullName>
    </submittedName>
</protein>